<sequence length="54" mass="6284">MHFIKLEFITHFGVKDISAHYHILIDCEQYGGDQNHCGSLSYDPTVYSKAEFYN</sequence>
<keyword evidence="2" id="KW-1185">Reference proteome</keyword>
<dbReference type="Proteomes" id="UP000015106">
    <property type="component" value="Chromosome 2"/>
</dbReference>
<dbReference type="Gramene" id="TuG1812G0200004010.01.T01">
    <property type="protein sequence ID" value="TuG1812G0200004010.01.T01.cds246586"/>
    <property type="gene ID" value="TuG1812G0200004010.01"/>
</dbReference>
<organism evidence="1 2">
    <name type="scientific">Triticum urartu</name>
    <name type="common">Red wild einkorn</name>
    <name type="synonym">Crithodium urartu</name>
    <dbReference type="NCBI Taxonomy" id="4572"/>
    <lineage>
        <taxon>Eukaryota</taxon>
        <taxon>Viridiplantae</taxon>
        <taxon>Streptophyta</taxon>
        <taxon>Embryophyta</taxon>
        <taxon>Tracheophyta</taxon>
        <taxon>Spermatophyta</taxon>
        <taxon>Magnoliopsida</taxon>
        <taxon>Liliopsida</taxon>
        <taxon>Poales</taxon>
        <taxon>Poaceae</taxon>
        <taxon>BOP clade</taxon>
        <taxon>Pooideae</taxon>
        <taxon>Triticodae</taxon>
        <taxon>Triticeae</taxon>
        <taxon>Triticinae</taxon>
        <taxon>Triticum</taxon>
    </lineage>
</organism>
<proteinExistence type="predicted"/>
<dbReference type="EnsemblPlants" id="TuG1812G0200004010.01.T01">
    <property type="protein sequence ID" value="TuG1812G0200004010.01.T01.cds246586"/>
    <property type="gene ID" value="TuG1812G0200004010.01"/>
</dbReference>
<dbReference type="AlphaFoldDB" id="A0A8R7PGW2"/>
<name>A0A8R7PGW2_TRIUA</name>
<reference evidence="1" key="2">
    <citation type="submission" date="2018-03" db="EMBL/GenBank/DDBJ databases">
        <title>The Triticum urartu genome reveals the dynamic nature of wheat genome evolution.</title>
        <authorList>
            <person name="Ling H."/>
            <person name="Ma B."/>
            <person name="Shi X."/>
            <person name="Liu H."/>
            <person name="Dong L."/>
            <person name="Sun H."/>
            <person name="Cao Y."/>
            <person name="Gao Q."/>
            <person name="Zheng S."/>
            <person name="Li Y."/>
            <person name="Yu Y."/>
            <person name="Du H."/>
            <person name="Qi M."/>
            <person name="Li Y."/>
            <person name="Yu H."/>
            <person name="Cui Y."/>
            <person name="Wang N."/>
            <person name="Chen C."/>
            <person name="Wu H."/>
            <person name="Zhao Y."/>
            <person name="Zhang J."/>
            <person name="Li Y."/>
            <person name="Zhou W."/>
            <person name="Zhang B."/>
            <person name="Hu W."/>
            <person name="Eijk M."/>
            <person name="Tang J."/>
            <person name="Witsenboer H."/>
            <person name="Zhao S."/>
            <person name="Li Z."/>
            <person name="Zhang A."/>
            <person name="Wang D."/>
            <person name="Liang C."/>
        </authorList>
    </citation>
    <scope>NUCLEOTIDE SEQUENCE [LARGE SCALE GENOMIC DNA]</scope>
    <source>
        <strain evidence="1">cv. G1812</strain>
    </source>
</reference>
<evidence type="ECO:0000313" key="2">
    <source>
        <dbReference type="Proteomes" id="UP000015106"/>
    </source>
</evidence>
<evidence type="ECO:0000313" key="1">
    <source>
        <dbReference type="EnsemblPlants" id="TuG1812G0200004010.01.T01.cds246586"/>
    </source>
</evidence>
<accession>A0A8R7PGW2</accession>
<reference evidence="2" key="1">
    <citation type="journal article" date="2013" name="Nature">
        <title>Draft genome of the wheat A-genome progenitor Triticum urartu.</title>
        <authorList>
            <person name="Ling H.Q."/>
            <person name="Zhao S."/>
            <person name="Liu D."/>
            <person name="Wang J."/>
            <person name="Sun H."/>
            <person name="Zhang C."/>
            <person name="Fan H."/>
            <person name="Li D."/>
            <person name="Dong L."/>
            <person name="Tao Y."/>
            <person name="Gao C."/>
            <person name="Wu H."/>
            <person name="Li Y."/>
            <person name="Cui Y."/>
            <person name="Guo X."/>
            <person name="Zheng S."/>
            <person name="Wang B."/>
            <person name="Yu K."/>
            <person name="Liang Q."/>
            <person name="Yang W."/>
            <person name="Lou X."/>
            <person name="Chen J."/>
            <person name="Feng M."/>
            <person name="Jian J."/>
            <person name="Zhang X."/>
            <person name="Luo G."/>
            <person name="Jiang Y."/>
            <person name="Liu J."/>
            <person name="Wang Z."/>
            <person name="Sha Y."/>
            <person name="Zhang B."/>
            <person name="Wu H."/>
            <person name="Tang D."/>
            <person name="Shen Q."/>
            <person name="Xue P."/>
            <person name="Zou S."/>
            <person name="Wang X."/>
            <person name="Liu X."/>
            <person name="Wang F."/>
            <person name="Yang Y."/>
            <person name="An X."/>
            <person name="Dong Z."/>
            <person name="Zhang K."/>
            <person name="Zhang X."/>
            <person name="Luo M.C."/>
            <person name="Dvorak J."/>
            <person name="Tong Y."/>
            <person name="Wang J."/>
            <person name="Yang H."/>
            <person name="Li Z."/>
            <person name="Wang D."/>
            <person name="Zhang A."/>
            <person name="Wang J."/>
        </authorList>
    </citation>
    <scope>NUCLEOTIDE SEQUENCE</scope>
    <source>
        <strain evidence="2">cv. G1812</strain>
    </source>
</reference>
<reference evidence="1" key="3">
    <citation type="submission" date="2022-06" db="UniProtKB">
        <authorList>
            <consortium name="EnsemblPlants"/>
        </authorList>
    </citation>
    <scope>IDENTIFICATION</scope>
</reference>
<protein>
    <submittedName>
        <fullName evidence="1">Uncharacterized protein</fullName>
    </submittedName>
</protein>